<feature type="transmembrane region" description="Helical" evidence="6">
    <location>
        <begin position="759"/>
        <end position="779"/>
    </location>
</feature>
<dbReference type="PANTHER" id="PTHR23507:SF8">
    <property type="entry name" value="MFS GENERAL SUBSTRATE TRANSPORTER"/>
    <property type="match status" value="1"/>
</dbReference>
<keyword evidence="2 6" id="KW-0812">Transmembrane</keyword>
<name>A0A1J7IZ54_9PEZI</name>
<evidence type="ECO:0000256" key="1">
    <source>
        <dbReference type="ARBA" id="ARBA00004141"/>
    </source>
</evidence>
<feature type="transmembrane region" description="Helical" evidence="6">
    <location>
        <begin position="470"/>
        <end position="494"/>
    </location>
</feature>
<evidence type="ECO:0000256" key="5">
    <source>
        <dbReference type="SAM" id="MobiDB-lite"/>
    </source>
</evidence>
<feature type="compositionally biased region" description="Polar residues" evidence="5">
    <location>
        <begin position="538"/>
        <end position="548"/>
    </location>
</feature>
<evidence type="ECO:0000313" key="8">
    <source>
        <dbReference type="Proteomes" id="UP000182658"/>
    </source>
</evidence>
<feature type="transmembrane region" description="Helical" evidence="6">
    <location>
        <begin position="657"/>
        <end position="680"/>
    </location>
</feature>
<feature type="region of interest" description="Disordered" evidence="5">
    <location>
        <begin position="502"/>
        <end position="522"/>
    </location>
</feature>
<evidence type="ECO:0000256" key="3">
    <source>
        <dbReference type="ARBA" id="ARBA00022989"/>
    </source>
</evidence>
<evidence type="ECO:0008006" key="9">
    <source>
        <dbReference type="Google" id="ProtNLM"/>
    </source>
</evidence>
<keyword evidence="8" id="KW-1185">Reference proteome</keyword>
<keyword evidence="4 6" id="KW-0472">Membrane</keyword>
<dbReference type="OrthoDB" id="194139at2759"/>
<feature type="transmembrane region" description="Helical" evidence="6">
    <location>
        <begin position="791"/>
        <end position="808"/>
    </location>
</feature>
<comment type="subcellular location">
    <subcellularLocation>
        <location evidence="1">Membrane</location>
        <topology evidence="1">Multi-pass membrane protein</topology>
    </subcellularLocation>
</comment>
<feature type="transmembrane region" description="Helical" evidence="6">
    <location>
        <begin position="597"/>
        <end position="622"/>
    </location>
</feature>
<feature type="region of interest" description="Disordered" evidence="5">
    <location>
        <begin position="535"/>
        <end position="565"/>
    </location>
</feature>
<feature type="transmembrane region" description="Helical" evidence="6">
    <location>
        <begin position="692"/>
        <end position="711"/>
    </location>
</feature>
<evidence type="ECO:0000256" key="2">
    <source>
        <dbReference type="ARBA" id="ARBA00022692"/>
    </source>
</evidence>
<dbReference type="InterPro" id="IPR036259">
    <property type="entry name" value="MFS_trans_sf"/>
</dbReference>
<feature type="transmembrane region" description="Helical" evidence="6">
    <location>
        <begin position="445"/>
        <end position="464"/>
    </location>
</feature>
<keyword evidence="3 6" id="KW-1133">Transmembrane helix</keyword>
<dbReference type="EMBL" id="KV875095">
    <property type="protein sequence ID" value="OIW32557.1"/>
    <property type="molecule type" value="Genomic_DNA"/>
</dbReference>
<gene>
    <name evidence="7" type="ORF">CONLIGDRAFT_668240</name>
</gene>
<dbReference type="GO" id="GO:0022857">
    <property type="term" value="F:transmembrane transporter activity"/>
    <property type="evidence" value="ECO:0007669"/>
    <property type="project" value="TreeGrafter"/>
</dbReference>
<dbReference type="AlphaFoldDB" id="A0A1J7IZ54"/>
<feature type="transmembrane region" description="Helical" evidence="6">
    <location>
        <begin position="393"/>
        <end position="412"/>
    </location>
</feature>
<protein>
    <recommendedName>
        <fullName evidence="9">MFS general substrate transporter</fullName>
    </recommendedName>
</protein>
<proteinExistence type="predicted"/>
<dbReference type="SUPFAM" id="SSF103473">
    <property type="entry name" value="MFS general substrate transporter"/>
    <property type="match status" value="2"/>
</dbReference>
<evidence type="ECO:0000256" key="6">
    <source>
        <dbReference type="SAM" id="Phobius"/>
    </source>
</evidence>
<dbReference type="InParanoid" id="A0A1J7IZ54"/>
<feature type="transmembrane region" description="Helical" evidence="6">
    <location>
        <begin position="718"/>
        <end position="739"/>
    </location>
</feature>
<feature type="transmembrane region" description="Helical" evidence="6">
    <location>
        <begin position="310"/>
        <end position="331"/>
    </location>
</feature>
<accession>A0A1J7IZ54</accession>
<evidence type="ECO:0000256" key="4">
    <source>
        <dbReference type="ARBA" id="ARBA00023136"/>
    </source>
</evidence>
<dbReference type="Gene3D" id="1.20.1250.20">
    <property type="entry name" value="MFS general substrate transporter like domains"/>
    <property type="match status" value="1"/>
</dbReference>
<dbReference type="Proteomes" id="UP000182658">
    <property type="component" value="Unassembled WGS sequence"/>
</dbReference>
<dbReference type="GO" id="GO:0016020">
    <property type="term" value="C:membrane"/>
    <property type="evidence" value="ECO:0007669"/>
    <property type="project" value="UniProtKB-SubCell"/>
</dbReference>
<feature type="transmembrane region" description="Helical" evidence="6">
    <location>
        <begin position="343"/>
        <end position="361"/>
    </location>
</feature>
<sequence>MDIEMMDQLRDDEANLHHPECSSDAAAWWTTFREATPPAVESTARLFGREFTPSLAVCVNAFEARDATLLAHVNFRFADSPFLQRLESTPYALRDFVVSNAALDDYFDQLLPYLLKTHFDHAGGGFITQVLETAYALAYEGGVGKPGSRMLRYALRGWAAQCTFCRHIWRLVEGGERVGAVAHPALGDYDVPRFLYWQMDCISERYAHHQETSGLRELERCMFSRKRRSWLPVVLASFIYHTVLERDTWNLESWNMKSKRWAAGQARPTPPVAAWPYVALTTPEHDPSVIGPGGDVPEELCKENPIQQKLAFYLGLLELLAGVCELLGTVPMGYLSDRVGRQFVLFINIAGTMCSYIWYIAVGRKSKPSPPFFLPLPPSSLFLSLRGASADSILARFFNVFPIEVPVIGPLLTSQRTRRKDKAPAFRCSSSPAYGNAHIPARTRIFSWALSASQVVFFVGPAVSSTALAYTLWLPFALGLSCFSLVLVLTIVLAETRPWKQQESTLTAHDSSEPGENGAGHAVSDVRTPLLADEDPVATSTDPQQMENVSPADDADPATRQQSSGPQSFVEFAKSQLSEMQRTVRGLFKLMKDSPSYLYCLSIFLITTLSRSSLNILLLYVSKRYSKTIAQVIGTPPAVGIPLIFKQLITTAGRLPVLVKAGVSLVLYFGIIPGLLRLLVARFLYTSAGANLWGLRASVILLCIGSLLVGLSSAVWALMLALIVYSLGFGLNLFALSFITDITRNLWDDAHVARTYSAVAFVEIVGGLAGVPLLTAAWVQGLQLGGYGLGLPWFVSAGLYLVSGYPAIKLHA</sequence>
<organism evidence="7 8">
    <name type="scientific">Coniochaeta ligniaria NRRL 30616</name>
    <dbReference type="NCBI Taxonomy" id="1408157"/>
    <lineage>
        <taxon>Eukaryota</taxon>
        <taxon>Fungi</taxon>
        <taxon>Dikarya</taxon>
        <taxon>Ascomycota</taxon>
        <taxon>Pezizomycotina</taxon>
        <taxon>Sordariomycetes</taxon>
        <taxon>Sordariomycetidae</taxon>
        <taxon>Coniochaetales</taxon>
        <taxon>Coniochaetaceae</taxon>
        <taxon>Coniochaeta</taxon>
    </lineage>
</organism>
<dbReference type="PANTHER" id="PTHR23507">
    <property type="entry name" value="ZGC:174356"/>
    <property type="match status" value="1"/>
</dbReference>
<reference evidence="7 8" key="1">
    <citation type="submission" date="2016-10" db="EMBL/GenBank/DDBJ databases">
        <title>Draft genome sequence of Coniochaeta ligniaria NRRL30616, a lignocellulolytic fungus for bioabatement of inhibitors in plant biomass hydrolysates.</title>
        <authorList>
            <consortium name="DOE Joint Genome Institute"/>
            <person name="Jimenez D.J."/>
            <person name="Hector R.E."/>
            <person name="Riley R."/>
            <person name="Sun H."/>
            <person name="Grigoriev I.V."/>
            <person name="Van Elsas J.D."/>
            <person name="Nichols N.N."/>
        </authorList>
    </citation>
    <scope>NUCLEOTIDE SEQUENCE [LARGE SCALE GENOMIC DNA]</scope>
    <source>
        <strain evidence="7 8">NRRL 30616</strain>
    </source>
</reference>
<evidence type="ECO:0000313" key="7">
    <source>
        <dbReference type="EMBL" id="OIW32557.1"/>
    </source>
</evidence>